<gene>
    <name evidence="5" type="ORF">IZT61_06550</name>
</gene>
<keyword evidence="3" id="KW-0720">Serine protease</keyword>
<evidence type="ECO:0000313" key="6">
    <source>
        <dbReference type="Proteomes" id="UP000594759"/>
    </source>
</evidence>
<dbReference type="RefSeq" id="WP_196100372.1">
    <property type="nucleotide sequence ID" value="NZ_CP064939.1"/>
</dbReference>
<evidence type="ECO:0000256" key="2">
    <source>
        <dbReference type="ARBA" id="ARBA00022801"/>
    </source>
</evidence>
<proteinExistence type="predicted"/>
<dbReference type="InterPro" id="IPR000209">
    <property type="entry name" value="Peptidase_S8/S53_dom"/>
</dbReference>
<protein>
    <submittedName>
        <fullName evidence="5">S8 family peptidase</fullName>
    </submittedName>
</protein>
<dbReference type="Proteomes" id="UP000594759">
    <property type="component" value="Chromosome"/>
</dbReference>
<accession>A0A7S9L1R9</accession>
<dbReference type="SUPFAM" id="SSF52743">
    <property type="entry name" value="Subtilisin-like"/>
    <property type="match status" value="1"/>
</dbReference>
<dbReference type="InterPro" id="IPR015500">
    <property type="entry name" value="Peptidase_S8_subtilisin-rel"/>
</dbReference>
<evidence type="ECO:0000313" key="5">
    <source>
        <dbReference type="EMBL" id="QPH40920.1"/>
    </source>
</evidence>
<dbReference type="CDD" id="cd04847">
    <property type="entry name" value="Peptidases_S8_Subtilisin_like_2"/>
    <property type="match status" value="1"/>
</dbReference>
<evidence type="ECO:0000256" key="3">
    <source>
        <dbReference type="ARBA" id="ARBA00022825"/>
    </source>
</evidence>
<dbReference type="GO" id="GO:0004252">
    <property type="term" value="F:serine-type endopeptidase activity"/>
    <property type="evidence" value="ECO:0007669"/>
    <property type="project" value="InterPro"/>
</dbReference>
<dbReference type="AlphaFoldDB" id="A0A7S9L1R9"/>
<name>A0A7S9L1R9_9SPHI</name>
<organism evidence="5 6">
    <name type="scientific">Pedobacter endophyticus</name>
    <dbReference type="NCBI Taxonomy" id="2789740"/>
    <lineage>
        <taxon>Bacteria</taxon>
        <taxon>Pseudomonadati</taxon>
        <taxon>Bacteroidota</taxon>
        <taxon>Sphingobacteriia</taxon>
        <taxon>Sphingobacteriales</taxon>
        <taxon>Sphingobacteriaceae</taxon>
        <taxon>Pedobacter</taxon>
    </lineage>
</organism>
<sequence length="847" mass="96299">MARQNPKKHIKLDGFAQSLDYAYPKKTFSGNLDLAQRNRNQHGNRILAQLDAIRQRFDIPVEVDLPEGILRDEAVYVEFTSEWGYKLDFNSMDQDKTDPLFQILNIREEQEDVEENHRFRYHVTMMMTQGGISNFIEKIRLYINENIFRKDKITGERVDTGNAKYYKLFLNIESIQSATLKSFWADEPEIDFPDENEDLWWEVWFRKTGNDQFRIARVLENLALTGVQVGQSELVFAEHRVRLVKGTAIQLSRSIMLLDNLSELRKPQETADFICHKDQDYQDHAEWMSELLERTDVEINGNSVLICLLDSGVNNAHPLIQPFLPDAHMGSFKPDDWGTGDDWPNGGHGTGVAGLTLYGDMVDALNEPGRIRILHGLESFKIINQADANDPELYGAITEYATSTPLVDRPENPRVFCMTITDKEFAFKGRPSAWSAAIDKIAFGSALEPVAPQLVIVSSGNVITENHDDYPDLNLRESIHDPAQAYNAVTVGSYTRKDRIDPATGHIHLAPNGAMSPSNSTSTLWESQWPIKPDIVMEGGNCSTDGVYVSDHYDLKMLTADRDFPSYTFMPFGDTSGAAGLAAKMAAELRTFYPEFWPETIRALMVHAADWTAGMLNNRSFEALNETDRKLLLRSVGYGVPILENALYSANNSLTLIAEREIQPYHLVSSVGKSREYHLYDLPWPEDVLLNQLFDQDVTLKITLSYFIEPNPGSKNKRYVNNFHYHSHALEFAVIKENEPLEMFKRRISKASELEDDQIDRTEEKWSIKRVRSRGSIKKDFVTMSGADMSARNKIAIYPKPGWYRSRKKLGKTDSIVRYSLIVTLETANVEIDLMTPVLNQLGALPV</sequence>
<evidence type="ECO:0000256" key="1">
    <source>
        <dbReference type="ARBA" id="ARBA00022670"/>
    </source>
</evidence>
<dbReference type="Gene3D" id="3.40.50.200">
    <property type="entry name" value="Peptidase S8/S53 domain"/>
    <property type="match status" value="1"/>
</dbReference>
<dbReference type="KEGG" id="pex:IZT61_06550"/>
<reference evidence="5 6" key="1">
    <citation type="submission" date="2020-11" db="EMBL/GenBank/DDBJ databases">
        <title>Pedobacter endophytica, an endophytic bacteria isolated form Carex pumila.</title>
        <authorList>
            <person name="Peng Y."/>
            <person name="Jiang L."/>
            <person name="Lee J."/>
        </authorList>
    </citation>
    <scope>NUCLEOTIDE SEQUENCE [LARGE SCALE GENOMIC DNA]</scope>
    <source>
        <strain evidence="5 6">JBR3-12</strain>
    </source>
</reference>
<dbReference type="EMBL" id="CP064939">
    <property type="protein sequence ID" value="QPH40920.1"/>
    <property type="molecule type" value="Genomic_DNA"/>
</dbReference>
<dbReference type="Pfam" id="PF00082">
    <property type="entry name" value="Peptidase_S8"/>
    <property type="match status" value="1"/>
</dbReference>
<keyword evidence="6" id="KW-1185">Reference proteome</keyword>
<dbReference type="InterPro" id="IPR036852">
    <property type="entry name" value="Peptidase_S8/S53_dom_sf"/>
</dbReference>
<keyword evidence="2" id="KW-0378">Hydrolase</keyword>
<dbReference type="InterPro" id="IPR034074">
    <property type="entry name" value="Y4bN_pept_dom"/>
</dbReference>
<feature type="domain" description="Peptidase S8/S53" evidence="4">
    <location>
        <begin position="301"/>
        <end position="639"/>
    </location>
</feature>
<dbReference type="GO" id="GO:0006508">
    <property type="term" value="P:proteolysis"/>
    <property type="evidence" value="ECO:0007669"/>
    <property type="project" value="UniProtKB-KW"/>
</dbReference>
<keyword evidence="1" id="KW-0645">Protease</keyword>
<evidence type="ECO:0000259" key="4">
    <source>
        <dbReference type="Pfam" id="PF00082"/>
    </source>
</evidence>
<dbReference type="PRINTS" id="PR00723">
    <property type="entry name" value="SUBTILISIN"/>
</dbReference>